<feature type="chain" id="PRO_5029832266" evidence="3">
    <location>
        <begin position="22"/>
        <end position="211"/>
    </location>
</feature>
<keyword evidence="3" id="KW-0732">Signal</keyword>
<evidence type="ECO:0000256" key="3">
    <source>
        <dbReference type="SAM" id="SignalP"/>
    </source>
</evidence>
<keyword evidence="2" id="KW-0812">Transmembrane</keyword>
<accession>A0A7M7GGD6</accession>
<keyword evidence="2" id="KW-1133">Transmembrane helix</keyword>
<evidence type="ECO:0000313" key="5">
    <source>
        <dbReference type="Proteomes" id="UP000007110"/>
    </source>
</evidence>
<protein>
    <submittedName>
        <fullName evidence="4">Uncharacterized protein</fullName>
    </submittedName>
</protein>
<name>A0A7M7GGD6_STRPU</name>
<reference evidence="5" key="1">
    <citation type="submission" date="2015-02" db="EMBL/GenBank/DDBJ databases">
        <title>Genome sequencing for Strongylocentrotus purpuratus.</title>
        <authorList>
            <person name="Murali S."/>
            <person name="Liu Y."/>
            <person name="Vee V."/>
            <person name="English A."/>
            <person name="Wang M."/>
            <person name="Skinner E."/>
            <person name="Han Y."/>
            <person name="Muzny D.M."/>
            <person name="Worley K.C."/>
            <person name="Gibbs R.A."/>
        </authorList>
    </citation>
    <scope>NUCLEOTIDE SEQUENCE</scope>
</reference>
<feature type="transmembrane region" description="Helical" evidence="2">
    <location>
        <begin position="148"/>
        <end position="169"/>
    </location>
</feature>
<feature type="signal peptide" evidence="3">
    <location>
        <begin position="1"/>
        <end position="21"/>
    </location>
</feature>
<evidence type="ECO:0000256" key="2">
    <source>
        <dbReference type="SAM" id="Phobius"/>
    </source>
</evidence>
<dbReference type="OMA" id="HTNILII"/>
<dbReference type="InParanoid" id="A0A7M7GGD6"/>
<proteinExistence type="predicted"/>
<dbReference type="OrthoDB" id="10640484at2759"/>
<organism evidence="4 5">
    <name type="scientific">Strongylocentrotus purpuratus</name>
    <name type="common">Purple sea urchin</name>
    <dbReference type="NCBI Taxonomy" id="7668"/>
    <lineage>
        <taxon>Eukaryota</taxon>
        <taxon>Metazoa</taxon>
        <taxon>Echinodermata</taxon>
        <taxon>Eleutherozoa</taxon>
        <taxon>Echinozoa</taxon>
        <taxon>Echinoidea</taxon>
        <taxon>Euechinoidea</taxon>
        <taxon>Echinacea</taxon>
        <taxon>Camarodonta</taxon>
        <taxon>Echinidea</taxon>
        <taxon>Strongylocentrotidae</taxon>
        <taxon>Strongylocentrotus</taxon>
    </lineage>
</organism>
<dbReference type="AlphaFoldDB" id="A0A7M7GGD6"/>
<dbReference type="KEGG" id="spu:100891507"/>
<evidence type="ECO:0000313" key="4">
    <source>
        <dbReference type="EnsemblMetazoa" id="XP_003725348"/>
    </source>
</evidence>
<dbReference type="Proteomes" id="UP000007110">
    <property type="component" value="Unassembled WGS sequence"/>
</dbReference>
<feature type="region of interest" description="Disordered" evidence="1">
    <location>
        <begin position="98"/>
        <end position="141"/>
    </location>
</feature>
<keyword evidence="5" id="KW-1185">Reference proteome</keyword>
<dbReference type="GeneID" id="100891507"/>
<feature type="compositionally biased region" description="Basic and acidic residues" evidence="1">
    <location>
        <begin position="105"/>
        <end position="141"/>
    </location>
</feature>
<reference evidence="4" key="2">
    <citation type="submission" date="2021-01" db="UniProtKB">
        <authorList>
            <consortium name="EnsemblMetazoa"/>
        </authorList>
    </citation>
    <scope>IDENTIFICATION</scope>
</reference>
<sequence>MREITTPIGLIVMLWCSQSRAGSNDQCLGKCDPYENYDCNPFFGICEPCVSEDDSPKCKEYFDSMRKEPTKSTPQEPTETTTQQINDTVLPELMAVTESNPDETAEIRDGGRNHLGQNERGRNHLDQKDQQIDLKKDGGGKEEKHTNVIIIVATACMVTLCVVGTVFRLHRRYRSPPGRGTTTVMESGENELLDVVVHPINGAEPEEETTL</sequence>
<dbReference type="EnsemblMetazoa" id="XM_003725300">
    <property type="protein sequence ID" value="XP_003725348"/>
    <property type="gene ID" value="LOC100891507"/>
</dbReference>
<evidence type="ECO:0000256" key="1">
    <source>
        <dbReference type="SAM" id="MobiDB-lite"/>
    </source>
</evidence>
<keyword evidence="2" id="KW-0472">Membrane</keyword>
<dbReference type="RefSeq" id="XP_003725348.2">
    <property type="nucleotide sequence ID" value="XM_003725300.3"/>
</dbReference>